<proteinExistence type="predicted"/>
<reference evidence="6" key="1">
    <citation type="journal article" date="2020" name="Stud. Mycol.">
        <title>101 Dothideomycetes genomes: a test case for predicting lifestyles and emergence of pathogens.</title>
        <authorList>
            <person name="Haridas S."/>
            <person name="Albert R."/>
            <person name="Binder M."/>
            <person name="Bloem J."/>
            <person name="Labutti K."/>
            <person name="Salamov A."/>
            <person name="Andreopoulos B."/>
            <person name="Baker S."/>
            <person name="Barry K."/>
            <person name="Bills G."/>
            <person name="Bluhm B."/>
            <person name="Cannon C."/>
            <person name="Castanera R."/>
            <person name="Culley D."/>
            <person name="Daum C."/>
            <person name="Ezra D."/>
            <person name="Gonzalez J."/>
            <person name="Henrissat B."/>
            <person name="Kuo A."/>
            <person name="Liang C."/>
            <person name="Lipzen A."/>
            <person name="Lutzoni F."/>
            <person name="Magnuson J."/>
            <person name="Mondo S."/>
            <person name="Nolan M."/>
            <person name="Ohm R."/>
            <person name="Pangilinan J."/>
            <person name="Park H.-J."/>
            <person name="Ramirez L."/>
            <person name="Alfaro M."/>
            <person name="Sun H."/>
            <person name="Tritt A."/>
            <person name="Yoshinaga Y."/>
            <person name="Zwiers L.-H."/>
            <person name="Turgeon B."/>
            <person name="Goodwin S."/>
            <person name="Spatafora J."/>
            <person name="Crous P."/>
            <person name="Grigoriev I."/>
        </authorList>
    </citation>
    <scope>NUCLEOTIDE SEQUENCE</scope>
    <source>
        <strain evidence="6">CBS 122367</strain>
    </source>
</reference>
<dbReference type="PROSITE" id="PS50011">
    <property type="entry name" value="PROTEIN_KINASE_DOM"/>
    <property type="match status" value="1"/>
</dbReference>
<dbReference type="GO" id="GO:0005524">
    <property type="term" value="F:ATP binding"/>
    <property type="evidence" value="ECO:0007669"/>
    <property type="project" value="InterPro"/>
</dbReference>
<evidence type="ECO:0000313" key="6">
    <source>
        <dbReference type="EMBL" id="KAF2683128.1"/>
    </source>
</evidence>
<keyword evidence="6" id="KW-0808">Transferase</keyword>
<dbReference type="Gene3D" id="1.10.510.10">
    <property type="entry name" value="Transferase(Phosphotransferase) domain 1"/>
    <property type="match status" value="1"/>
</dbReference>
<dbReference type="SUPFAM" id="SSF56112">
    <property type="entry name" value="Protein kinase-like (PK-like)"/>
    <property type="match status" value="1"/>
</dbReference>
<evidence type="ECO:0000313" key="7">
    <source>
        <dbReference type="Proteomes" id="UP000799291"/>
    </source>
</evidence>
<dbReference type="AlphaFoldDB" id="A0A6G1IYC5"/>
<organism evidence="6 7">
    <name type="scientific">Lentithecium fluviatile CBS 122367</name>
    <dbReference type="NCBI Taxonomy" id="1168545"/>
    <lineage>
        <taxon>Eukaryota</taxon>
        <taxon>Fungi</taxon>
        <taxon>Dikarya</taxon>
        <taxon>Ascomycota</taxon>
        <taxon>Pezizomycotina</taxon>
        <taxon>Dothideomycetes</taxon>
        <taxon>Pleosporomycetidae</taxon>
        <taxon>Pleosporales</taxon>
        <taxon>Massarineae</taxon>
        <taxon>Lentitheciaceae</taxon>
        <taxon>Lentithecium</taxon>
    </lineage>
</organism>
<dbReference type="OrthoDB" id="1668230at2759"/>
<keyword evidence="7" id="KW-1185">Reference proteome</keyword>
<dbReference type="PANTHER" id="PTHR24348">
    <property type="entry name" value="SERINE/THREONINE-PROTEIN KINASE UNC-51-RELATED"/>
    <property type="match status" value="1"/>
</dbReference>
<keyword evidence="6" id="KW-0418">Kinase</keyword>
<dbReference type="PROSITE" id="PS00108">
    <property type="entry name" value="PROTEIN_KINASE_ST"/>
    <property type="match status" value="1"/>
</dbReference>
<sequence length="424" mass="45913">MGTGRLPNLHDSGAMTPPPTPTKGSHSKSDSASSLRGSFDSVRRGNAITYRCKPSIDEKETPGSTEPRHFPYWTTDYEIEVDHKGRKRPLGCGAWSNVCRATPRPPKLEGLAPLNTVPGVDMTPPVTPVHSRNSSRSEAQVPQIPSAYAVKEPCGRTAQRVLGDECRILSYLSRYPDAEKYIVPFYGQDTRTDALVLGLMDGTLEDWIQKDLDSLSEESRAAKLAHVFPTLAAHLLDGFIWISEKHCTHGDLKPANILISSTPSSATSTSTSPPHAVYTDFSSAILSTSSTSSSPVGGATYDFLDPALMTKASASTLPTPQTDLWSLAVTLLVLAIGSSPYSRVTSNEFMKKECIKQGTPLAYMRQGENGTRNGKRMDALEGSLGFDVEEWLGLVLVKDVMKRAGVDKWRAELGSGGAKMGLRI</sequence>
<dbReference type="EMBL" id="MU005585">
    <property type="protein sequence ID" value="KAF2683128.1"/>
    <property type="molecule type" value="Genomic_DNA"/>
</dbReference>
<protein>
    <recommendedName>
        <fullName evidence="3">Autophagy-related protein 1</fullName>
    </recommendedName>
</protein>
<gene>
    <name evidence="6" type="ORF">K458DRAFT_306014</name>
</gene>
<feature type="region of interest" description="Disordered" evidence="4">
    <location>
        <begin position="1"/>
        <end position="40"/>
    </location>
</feature>
<dbReference type="SMART" id="SM00220">
    <property type="entry name" value="S_TKc"/>
    <property type="match status" value="1"/>
</dbReference>
<evidence type="ECO:0000259" key="5">
    <source>
        <dbReference type="PROSITE" id="PS50011"/>
    </source>
</evidence>
<evidence type="ECO:0000256" key="4">
    <source>
        <dbReference type="SAM" id="MobiDB-lite"/>
    </source>
</evidence>
<feature type="domain" description="Protein kinase" evidence="5">
    <location>
        <begin position="84"/>
        <end position="413"/>
    </location>
</feature>
<feature type="compositionally biased region" description="Polar residues" evidence="4">
    <location>
        <begin position="130"/>
        <end position="140"/>
    </location>
</feature>
<evidence type="ECO:0000256" key="1">
    <source>
        <dbReference type="ARBA" id="ARBA00004623"/>
    </source>
</evidence>
<dbReference type="PANTHER" id="PTHR24348:SF68">
    <property type="entry name" value="SERINE_THREONINE-PROTEIN KINASE ATG1C"/>
    <property type="match status" value="1"/>
</dbReference>
<keyword evidence="2" id="KW-0072">Autophagy</keyword>
<dbReference type="InterPro" id="IPR045269">
    <property type="entry name" value="Atg1-like"/>
</dbReference>
<dbReference type="GO" id="GO:0004674">
    <property type="term" value="F:protein serine/threonine kinase activity"/>
    <property type="evidence" value="ECO:0007669"/>
    <property type="project" value="InterPro"/>
</dbReference>
<dbReference type="InterPro" id="IPR000719">
    <property type="entry name" value="Prot_kinase_dom"/>
</dbReference>
<evidence type="ECO:0000256" key="2">
    <source>
        <dbReference type="ARBA" id="ARBA00023006"/>
    </source>
</evidence>
<evidence type="ECO:0000256" key="3">
    <source>
        <dbReference type="ARBA" id="ARBA00030237"/>
    </source>
</evidence>
<dbReference type="InterPro" id="IPR011009">
    <property type="entry name" value="Kinase-like_dom_sf"/>
</dbReference>
<name>A0A6G1IYC5_9PLEO</name>
<dbReference type="Proteomes" id="UP000799291">
    <property type="component" value="Unassembled WGS sequence"/>
</dbReference>
<dbReference type="InterPro" id="IPR008271">
    <property type="entry name" value="Ser/Thr_kinase_AS"/>
</dbReference>
<dbReference type="GO" id="GO:0034045">
    <property type="term" value="C:phagophore assembly site membrane"/>
    <property type="evidence" value="ECO:0007669"/>
    <property type="project" value="UniProtKB-SubCell"/>
</dbReference>
<comment type="subcellular location">
    <subcellularLocation>
        <location evidence="1">Preautophagosomal structure membrane</location>
        <topology evidence="1">Peripheral membrane protein</topology>
    </subcellularLocation>
</comment>
<dbReference type="GO" id="GO:0006914">
    <property type="term" value="P:autophagy"/>
    <property type="evidence" value="ECO:0007669"/>
    <property type="project" value="UniProtKB-KW"/>
</dbReference>
<accession>A0A6G1IYC5</accession>
<feature type="region of interest" description="Disordered" evidence="4">
    <location>
        <begin position="110"/>
        <end position="141"/>
    </location>
</feature>
<dbReference type="Pfam" id="PF00069">
    <property type="entry name" value="Pkinase"/>
    <property type="match status" value="1"/>
</dbReference>
<dbReference type="GO" id="GO:0010506">
    <property type="term" value="P:regulation of autophagy"/>
    <property type="evidence" value="ECO:0007669"/>
    <property type="project" value="InterPro"/>
</dbReference>